<keyword evidence="2" id="KW-0645">Protease</keyword>
<proteinExistence type="inferred from homology"/>
<dbReference type="GO" id="GO:0016929">
    <property type="term" value="F:deSUMOylase activity"/>
    <property type="evidence" value="ECO:0000318"/>
    <property type="project" value="GO_Central"/>
</dbReference>
<name>A0A078JKW4_BRANA</name>
<dbReference type="PANTHER" id="PTHR12606">
    <property type="entry name" value="SENTRIN/SUMO-SPECIFIC PROTEASE"/>
    <property type="match status" value="1"/>
</dbReference>
<sequence length="513" mass="59273">MLGFQLDIKKKYELWSLVGPEPELTSFWGMLGVHGGLGMIASGSRTLPSSLDILKGEMMELERFENYPWGRVAFKVWVYTALPELGANYGNPLSNNPSPPILAYKGGKGCRCFKEAILSHTRVINFVEKDIGEMFPKWEFDVEDTPAENIIKLMFVKKPWKWTMEHWEVTESSEQVHTVARSEVTTTVVDAMREGFGTCLKEIKETGTSSQNTTSPPKLTLEPGVKHVCFVYSVWILYIESVNGTNARRKRLPEDKGPDKEDARYQDKRDAALALCSAKSYNPFAPIDKKKLNELADWLKTCPHYRTALDKKPRTSRTWWYHILRTSLEWLEDCHIDAWINVLRKRYDANPQHFRSERMCFLDHLFAQQWRFNFKDFKDSELNQNGLGRKLPVNYSNTHWIAMWISIPKRNIVVFDSICSSISPEELDVVMEPFLYMVPYLLVECSSSDEQRAQYSLEPFTYERLDNILPARADFAKVNGKSTRDKMAVDIFQEHAHEFLNKDNDANLGAYEA</sequence>
<dbReference type="InterPro" id="IPR038765">
    <property type="entry name" value="Papain-like_cys_pep_sf"/>
</dbReference>
<dbReference type="PROSITE" id="PS50600">
    <property type="entry name" value="ULP_PROTEASE"/>
    <property type="match status" value="1"/>
</dbReference>
<evidence type="ECO:0000256" key="3">
    <source>
        <dbReference type="ARBA" id="ARBA00022801"/>
    </source>
</evidence>
<dbReference type="GO" id="GO:0016926">
    <property type="term" value="P:protein desumoylation"/>
    <property type="evidence" value="ECO:0000318"/>
    <property type="project" value="GO_Central"/>
</dbReference>
<gene>
    <name evidence="6" type="primary">BnaAnng24220D</name>
    <name evidence="6" type="ORF">GSBRNA2T00063521001</name>
</gene>
<dbReference type="Pfam" id="PF02902">
    <property type="entry name" value="Peptidase_C48"/>
    <property type="match status" value="1"/>
</dbReference>
<keyword evidence="4" id="KW-0788">Thiol protease</keyword>
<evidence type="ECO:0000256" key="1">
    <source>
        <dbReference type="ARBA" id="ARBA00005234"/>
    </source>
</evidence>
<dbReference type="GO" id="GO:0005634">
    <property type="term" value="C:nucleus"/>
    <property type="evidence" value="ECO:0000318"/>
    <property type="project" value="GO_Central"/>
</dbReference>
<dbReference type="Gene3D" id="3.40.395.10">
    <property type="entry name" value="Adenoviral Proteinase, Chain A"/>
    <property type="match status" value="1"/>
</dbReference>
<dbReference type="Gramene" id="CDY67419">
    <property type="protein sequence ID" value="CDY67419"/>
    <property type="gene ID" value="GSBRNA2T00063521001"/>
</dbReference>
<dbReference type="PANTHER" id="PTHR12606:SF136">
    <property type="entry name" value="ULP1 PROTEASE FAMILY PROTEIN"/>
    <property type="match status" value="1"/>
</dbReference>
<dbReference type="SUPFAM" id="SSF54001">
    <property type="entry name" value="Cysteine proteinases"/>
    <property type="match status" value="1"/>
</dbReference>
<dbReference type="PaxDb" id="3708-A0A078JKW4"/>
<accession>A0A078JKW4</accession>
<feature type="domain" description="Ubiquitin-like protease family profile" evidence="5">
    <location>
        <begin position="285"/>
        <end position="513"/>
    </location>
</feature>
<evidence type="ECO:0000259" key="5">
    <source>
        <dbReference type="PROSITE" id="PS50600"/>
    </source>
</evidence>
<protein>
    <submittedName>
        <fullName evidence="6">BnaAnng24220D protein</fullName>
    </submittedName>
</protein>
<dbReference type="InterPro" id="IPR003653">
    <property type="entry name" value="Peptidase_C48_C"/>
</dbReference>
<dbReference type="AlphaFoldDB" id="A0A078JKW4"/>
<keyword evidence="7" id="KW-1185">Reference proteome</keyword>
<organism evidence="6 7">
    <name type="scientific">Brassica napus</name>
    <name type="common">Rape</name>
    <dbReference type="NCBI Taxonomy" id="3708"/>
    <lineage>
        <taxon>Eukaryota</taxon>
        <taxon>Viridiplantae</taxon>
        <taxon>Streptophyta</taxon>
        <taxon>Embryophyta</taxon>
        <taxon>Tracheophyta</taxon>
        <taxon>Spermatophyta</taxon>
        <taxon>Magnoliopsida</taxon>
        <taxon>eudicotyledons</taxon>
        <taxon>Gunneridae</taxon>
        <taxon>Pentapetalae</taxon>
        <taxon>rosids</taxon>
        <taxon>malvids</taxon>
        <taxon>Brassicales</taxon>
        <taxon>Brassicaceae</taxon>
        <taxon>Brassiceae</taxon>
        <taxon>Brassica</taxon>
    </lineage>
</organism>
<dbReference type="GO" id="GO:0006508">
    <property type="term" value="P:proteolysis"/>
    <property type="evidence" value="ECO:0007669"/>
    <property type="project" value="UniProtKB-KW"/>
</dbReference>
<reference evidence="6 7" key="1">
    <citation type="journal article" date="2014" name="Science">
        <title>Plant genetics. Early allopolyploid evolution in the post-Neolithic Brassica napus oilseed genome.</title>
        <authorList>
            <person name="Chalhoub B."/>
            <person name="Denoeud F."/>
            <person name="Liu S."/>
            <person name="Parkin I.A."/>
            <person name="Tang H."/>
            <person name="Wang X."/>
            <person name="Chiquet J."/>
            <person name="Belcram H."/>
            <person name="Tong C."/>
            <person name="Samans B."/>
            <person name="Correa M."/>
            <person name="Da Silva C."/>
            <person name="Just J."/>
            <person name="Falentin C."/>
            <person name="Koh C.S."/>
            <person name="Le Clainche I."/>
            <person name="Bernard M."/>
            <person name="Bento P."/>
            <person name="Noel B."/>
            <person name="Labadie K."/>
            <person name="Alberti A."/>
            <person name="Charles M."/>
            <person name="Arnaud D."/>
            <person name="Guo H."/>
            <person name="Daviaud C."/>
            <person name="Alamery S."/>
            <person name="Jabbari K."/>
            <person name="Zhao M."/>
            <person name="Edger P.P."/>
            <person name="Chelaifa H."/>
            <person name="Tack D."/>
            <person name="Lassalle G."/>
            <person name="Mestiri I."/>
            <person name="Schnel N."/>
            <person name="Le Paslier M.C."/>
            <person name="Fan G."/>
            <person name="Renault V."/>
            <person name="Bayer P.E."/>
            <person name="Golicz A.A."/>
            <person name="Manoli S."/>
            <person name="Lee T.H."/>
            <person name="Thi V.H."/>
            <person name="Chalabi S."/>
            <person name="Hu Q."/>
            <person name="Fan C."/>
            <person name="Tollenaere R."/>
            <person name="Lu Y."/>
            <person name="Battail C."/>
            <person name="Shen J."/>
            <person name="Sidebottom C.H."/>
            <person name="Wang X."/>
            <person name="Canaguier A."/>
            <person name="Chauveau A."/>
            <person name="Berard A."/>
            <person name="Deniot G."/>
            <person name="Guan M."/>
            <person name="Liu Z."/>
            <person name="Sun F."/>
            <person name="Lim Y.P."/>
            <person name="Lyons E."/>
            <person name="Town C.D."/>
            <person name="Bancroft I."/>
            <person name="Wang X."/>
            <person name="Meng J."/>
            <person name="Ma J."/>
            <person name="Pires J.C."/>
            <person name="King G.J."/>
            <person name="Brunel D."/>
            <person name="Delourme R."/>
            <person name="Renard M."/>
            <person name="Aury J.M."/>
            <person name="Adams K.L."/>
            <person name="Batley J."/>
            <person name="Snowdon R.J."/>
            <person name="Tost J."/>
            <person name="Edwards D."/>
            <person name="Zhou Y."/>
            <person name="Hua W."/>
            <person name="Sharpe A.G."/>
            <person name="Paterson A.H."/>
            <person name="Guan C."/>
            <person name="Wincker P."/>
        </authorList>
    </citation>
    <scope>NUCLEOTIDE SEQUENCE [LARGE SCALE GENOMIC DNA]</scope>
    <source>
        <strain evidence="7">cv. Darmor-bzh</strain>
    </source>
</reference>
<evidence type="ECO:0000313" key="7">
    <source>
        <dbReference type="Proteomes" id="UP000028999"/>
    </source>
</evidence>
<evidence type="ECO:0000313" key="6">
    <source>
        <dbReference type="EMBL" id="CDY67419.1"/>
    </source>
</evidence>
<dbReference type="Proteomes" id="UP000028999">
    <property type="component" value="Unassembled WGS sequence"/>
</dbReference>
<evidence type="ECO:0000256" key="4">
    <source>
        <dbReference type="ARBA" id="ARBA00022807"/>
    </source>
</evidence>
<comment type="similarity">
    <text evidence="1">Belongs to the peptidase C48 family.</text>
</comment>
<evidence type="ECO:0000256" key="2">
    <source>
        <dbReference type="ARBA" id="ARBA00022670"/>
    </source>
</evidence>
<keyword evidence="3" id="KW-0378">Hydrolase</keyword>
<dbReference type="EMBL" id="LK036088">
    <property type="protein sequence ID" value="CDY67419.1"/>
    <property type="molecule type" value="Genomic_DNA"/>
</dbReference>